<evidence type="ECO:0000256" key="2">
    <source>
        <dbReference type="ARBA" id="ARBA00022982"/>
    </source>
</evidence>
<evidence type="ECO:0000256" key="4">
    <source>
        <dbReference type="ARBA" id="ARBA00023284"/>
    </source>
</evidence>
<dbReference type="Pfam" id="PF00462">
    <property type="entry name" value="Glutaredoxin"/>
    <property type="match status" value="1"/>
</dbReference>
<dbReference type="PANTHER" id="PTHR45694:SF18">
    <property type="entry name" value="GLUTAREDOXIN-1-RELATED"/>
    <property type="match status" value="1"/>
</dbReference>
<evidence type="ECO:0000259" key="6">
    <source>
        <dbReference type="Pfam" id="PF00462"/>
    </source>
</evidence>
<proteinExistence type="predicted"/>
<feature type="domain" description="Glutaredoxin" evidence="6">
    <location>
        <begin position="63"/>
        <end position="125"/>
    </location>
</feature>
<dbReference type="AlphaFoldDB" id="A0A7R9YP14"/>
<dbReference type="CDD" id="cd03419">
    <property type="entry name" value="GRX_GRXh_1_2_like"/>
    <property type="match status" value="1"/>
</dbReference>
<dbReference type="PROSITE" id="PS00195">
    <property type="entry name" value="GLUTAREDOXIN_1"/>
    <property type="match status" value="1"/>
</dbReference>
<dbReference type="InterPro" id="IPR036249">
    <property type="entry name" value="Thioredoxin-like_sf"/>
</dbReference>
<dbReference type="InterPro" id="IPR011899">
    <property type="entry name" value="Glutaredoxin_euk/vir"/>
</dbReference>
<evidence type="ECO:0000256" key="3">
    <source>
        <dbReference type="ARBA" id="ARBA00023157"/>
    </source>
</evidence>
<dbReference type="SUPFAM" id="SSF52833">
    <property type="entry name" value="Thioredoxin-like"/>
    <property type="match status" value="1"/>
</dbReference>
<keyword evidence="1" id="KW-0813">Transport</keyword>
<dbReference type="InterPro" id="IPR002109">
    <property type="entry name" value="Glutaredoxin"/>
</dbReference>
<dbReference type="EMBL" id="HBEB01019595">
    <property type="protein sequence ID" value="CAD8278373.1"/>
    <property type="molecule type" value="Transcribed_RNA"/>
</dbReference>
<accession>A0A7R9YP14</accession>
<dbReference type="Gene3D" id="3.40.30.10">
    <property type="entry name" value="Glutaredoxin"/>
    <property type="match status" value="1"/>
</dbReference>
<evidence type="ECO:0000256" key="1">
    <source>
        <dbReference type="ARBA" id="ARBA00022448"/>
    </source>
</evidence>
<sequence>MINVRPQMTMLATLTLSAFAAMPAPRSALVRLSSAPRAMPGAPRALSIMSVDAINTLVKQNDVVVFSKSFCPFCAKTKNLFKEMNVNAKVLELDLMTDGDIYQSELLKMTGQKTVPNVFVKGAHIGGNDDTQKARASGKLAELLGK</sequence>
<dbReference type="NCBIfam" id="TIGR02180">
    <property type="entry name" value="GRX_euk"/>
    <property type="match status" value="1"/>
</dbReference>
<dbReference type="PRINTS" id="PR00160">
    <property type="entry name" value="GLUTAREDOXIN"/>
</dbReference>
<dbReference type="GO" id="GO:0034599">
    <property type="term" value="P:cellular response to oxidative stress"/>
    <property type="evidence" value="ECO:0007669"/>
    <property type="project" value="TreeGrafter"/>
</dbReference>
<dbReference type="InterPro" id="IPR011767">
    <property type="entry name" value="GLR_AS"/>
</dbReference>
<gene>
    <name evidence="7" type="ORF">PLUT1463_LOCUS12690</name>
</gene>
<feature type="chain" id="PRO_5030522305" description="Glutaredoxin domain-containing protein" evidence="5">
    <location>
        <begin position="21"/>
        <end position="146"/>
    </location>
</feature>
<dbReference type="PANTHER" id="PTHR45694">
    <property type="entry name" value="GLUTAREDOXIN 2"/>
    <property type="match status" value="1"/>
</dbReference>
<keyword evidence="3" id="KW-1015">Disulfide bond</keyword>
<keyword evidence="5" id="KW-0732">Signal</keyword>
<feature type="signal peptide" evidence="5">
    <location>
        <begin position="1"/>
        <end position="20"/>
    </location>
</feature>
<dbReference type="FunFam" id="3.40.30.10:FF:000026">
    <property type="entry name" value="Glutaredoxin 2"/>
    <property type="match status" value="1"/>
</dbReference>
<reference evidence="7" key="1">
    <citation type="submission" date="2021-01" db="EMBL/GenBank/DDBJ databases">
        <authorList>
            <person name="Corre E."/>
            <person name="Pelletier E."/>
            <person name="Niang G."/>
            <person name="Scheremetjew M."/>
            <person name="Finn R."/>
            <person name="Kale V."/>
            <person name="Holt S."/>
            <person name="Cochrane G."/>
            <person name="Meng A."/>
            <person name="Brown T."/>
            <person name="Cohen L."/>
        </authorList>
    </citation>
    <scope>NUCLEOTIDE SEQUENCE</scope>
    <source>
        <strain evidence="7">RCC1537</strain>
    </source>
</reference>
<dbReference type="InterPro" id="IPR014025">
    <property type="entry name" value="Glutaredoxin_subgr"/>
</dbReference>
<organism evidence="7">
    <name type="scientific">Diacronema lutheri</name>
    <name type="common">Unicellular marine alga</name>
    <name type="synonym">Monochrysis lutheri</name>
    <dbReference type="NCBI Taxonomy" id="2081491"/>
    <lineage>
        <taxon>Eukaryota</taxon>
        <taxon>Haptista</taxon>
        <taxon>Haptophyta</taxon>
        <taxon>Pavlovophyceae</taxon>
        <taxon>Pavlovales</taxon>
        <taxon>Pavlovaceae</taxon>
        <taxon>Diacronema</taxon>
    </lineage>
</organism>
<protein>
    <recommendedName>
        <fullName evidence="6">Glutaredoxin domain-containing protein</fullName>
    </recommendedName>
</protein>
<dbReference type="GO" id="GO:0005737">
    <property type="term" value="C:cytoplasm"/>
    <property type="evidence" value="ECO:0007669"/>
    <property type="project" value="TreeGrafter"/>
</dbReference>
<dbReference type="PROSITE" id="PS51354">
    <property type="entry name" value="GLUTAREDOXIN_2"/>
    <property type="match status" value="1"/>
</dbReference>
<evidence type="ECO:0000313" key="7">
    <source>
        <dbReference type="EMBL" id="CAD8278373.1"/>
    </source>
</evidence>
<evidence type="ECO:0000256" key="5">
    <source>
        <dbReference type="SAM" id="SignalP"/>
    </source>
</evidence>
<name>A0A7R9YP14_DIALT</name>
<keyword evidence="2" id="KW-0249">Electron transport</keyword>
<dbReference type="GO" id="GO:0015038">
    <property type="term" value="F:glutathione disulfide oxidoreductase activity"/>
    <property type="evidence" value="ECO:0007669"/>
    <property type="project" value="TreeGrafter"/>
</dbReference>
<keyword evidence="4" id="KW-0676">Redox-active center</keyword>